<dbReference type="SUPFAM" id="SSF51182">
    <property type="entry name" value="RmlC-like cupins"/>
    <property type="match status" value="1"/>
</dbReference>
<dbReference type="Pfam" id="PF05523">
    <property type="entry name" value="FdtA"/>
    <property type="match status" value="1"/>
</dbReference>
<dbReference type="AlphaFoldDB" id="A0A3E1Q771"/>
<dbReference type="Gene3D" id="2.60.120.10">
    <property type="entry name" value="Jelly Rolls"/>
    <property type="match status" value="1"/>
</dbReference>
<evidence type="ECO:0000313" key="2">
    <source>
        <dbReference type="EMBL" id="RFN57978.1"/>
    </source>
</evidence>
<dbReference type="Proteomes" id="UP000261082">
    <property type="component" value="Unassembled WGS sequence"/>
</dbReference>
<comment type="caution">
    <text evidence="2">The sequence shown here is derived from an EMBL/GenBank/DDBJ whole genome shotgun (WGS) entry which is preliminary data.</text>
</comment>
<feature type="domain" description="Sugar 3,4-ketoisomerase QdtA cupin" evidence="1">
    <location>
        <begin position="9"/>
        <end position="127"/>
    </location>
</feature>
<dbReference type="InterPro" id="IPR014710">
    <property type="entry name" value="RmlC-like_jellyroll"/>
</dbReference>
<protein>
    <submittedName>
        <fullName evidence="2">Sugar epimerase</fullName>
    </submittedName>
</protein>
<name>A0A3E1Q771_9FLAO</name>
<dbReference type="InterPro" id="IPR011051">
    <property type="entry name" value="RmlC_Cupin_sf"/>
</dbReference>
<accession>A0A3E1Q771</accession>
<keyword evidence="3" id="KW-1185">Reference proteome</keyword>
<evidence type="ECO:0000259" key="1">
    <source>
        <dbReference type="Pfam" id="PF05523"/>
    </source>
</evidence>
<proteinExistence type="predicted"/>
<organism evidence="2 3">
    <name type="scientific">Marixanthomonas ophiurae</name>
    <dbReference type="NCBI Taxonomy" id="387659"/>
    <lineage>
        <taxon>Bacteria</taxon>
        <taxon>Pseudomonadati</taxon>
        <taxon>Bacteroidota</taxon>
        <taxon>Flavobacteriia</taxon>
        <taxon>Flavobacteriales</taxon>
        <taxon>Flavobacteriaceae</taxon>
        <taxon>Marixanthomonas</taxon>
    </lineage>
</organism>
<dbReference type="EMBL" id="QVID01000002">
    <property type="protein sequence ID" value="RFN57978.1"/>
    <property type="molecule type" value="Genomic_DNA"/>
</dbReference>
<evidence type="ECO:0000313" key="3">
    <source>
        <dbReference type="Proteomes" id="UP000261082"/>
    </source>
</evidence>
<gene>
    <name evidence="2" type="ORF">DZ858_12100</name>
</gene>
<reference evidence="2 3" key="1">
    <citation type="journal article" date="2007" name="Int. J. Syst. Evol. Microbiol.">
        <title>Marixanthomonas ophiurae gen. nov., sp. nov., a marine bacterium of the family Flavobacteriaceae isolated from a deep-sea brittle star.</title>
        <authorList>
            <person name="Romanenko L.A."/>
            <person name="Uchino M."/>
            <person name="Frolova G.M."/>
            <person name="Mikhailov V.V."/>
        </authorList>
    </citation>
    <scope>NUCLEOTIDE SEQUENCE [LARGE SCALE GENOMIC DNA]</scope>
    <source>
        <strain evidence="2 3">KMM 3046</strain>
    </source>
</reference>
<dbReference type="InterPro" id="IPR008894">
    <property type="entry name" value="QdtA_cupin_dom"/>
</dbReference>
<sequence>MVLQPKIIQGGSHIDERGTLQFLNDFDMKQVKRLYQTTNATTSMVRAWMAHKIESRWFFCAEGKFTVKLVRVLDFEKGLASNEIITYKLDSDNPQILYIPPGYASGFKTEVSNSKLLIFADYAFGEIEDNFKFTTTDFLPWQS</sequence>